<keyword evidence="2" id="KW-1185">Reference proteome</keyword>
<organism evidence="1 2">
    <name type="scientific">Parelaphostrongylus tenuis</name>
    <name type="common">Meningeal worm</name>
    <dbReference type="NCBI Taxonomy" id="148309"/>
    <lineage>
        <taxon>Eukaryota</taxon>
        <taxon>Metazoa</taxon>
        <taxon>Ecdysozoa</taxon>
        <taxon>Nematoda</taxon>
        <taxon>Chromadorea</taxon>
        <taxon>Rhabditida</taxon>
        <taxon>Rhabditina</taxon>
        <taxon>Rhabditomorpha</taxon>
        <taxon>Strongyloidea</taxon>
        <taxon>Metastrongylidae</taxon>
        <taxon>Parelaphostrongylus</taxon>
    </lineage>
</organism>
<sequence>MKMLSCLKDKSFELQEDGFWKDLAGLFVVISPVVMCIDCHDLDKKMAEMIWKWVGTLWGRTLIFRMDRCSVRQLRSTLWLQHGHSASSSSLCRVLAFRLWGRSLLV</sequence>
<evidence type="ECO:0000313" key="1">
    <source>
        <dbReference type="EMBL" id="KAJ1374581.1"/>
    </source>
</evidence>
<proteinExistence type="predicted"/>
<comment type="caution">
    <text evidence="1">The sequence shown here is derived from an EMBL/GenBank/DDBJ whole genome shotgun (WGS) entry which is preliminary data.</text>
</comment>
<dbReference type="EMBL" id="JAHQIW010007470">
    <property type="protein sequence ID" value="KAJ1374581.1"/>
    <property type="molecule type" value="Genomic_DNA"/>
</dbReference>
<name>A0AAD5REE1_PARTN</name>
<reference evidence="1" key="1">
    <citation type="submission" date="2021-06" db="EMBL/GenBank/DDBJ databases">
        <title>Parelaphostrongylus tenuis whole genome reference sequence.</title>
        <authorList>
            <person name="Garwood T.J."/>
            <person name="Larsen P.A."/>
            <person name="Fountain-Jones N.M."/>
            <person name="Garbe J.R."/>
            <person name="Macchietto M.G."/>
            <person name="Kania S.A."/>
            <person name="Gerhold R.W."/>
            <person name="Richards J.E."/>
            <person name="Wolf T.M."/>
        </authorList>
    </citation>
    <scope>NUCLEOTIDE SEQUENCE</scope>
    <source>
        <strain evidence="1">MNPRO001-30</strain>
        <tissue evidence="1">Meninges</tissue>
    </source>
</reference>
<gene>
    <name evidence="1" type="ORF">KIN20_037292</name>
</gene>
<evidence type="ECO:0000313" key="2">
    <source>
        <dbReference type="Proteomes" id="UP001196413"/>
    </source>
</evidence>
<protein>
    <submittedName>
        <fullName evidence="1">Uncharacterized protein</fullName>
    </submittedName>
</protein>
<dbReference type="Proteomes" id="UP001196413">
    <property type="component" value="Unassembled WGS sequence"/>
</dbReference>
<accession>A0AAD5REE1</accession>
<dbReference type="AlphaFoldDB" id="A0AAD5REE1"/>